<evidence type="ECO:0000256" key="3">
    <source>
        <dbReference type="ARBA" id="ARBA00022692"/>
    </source>
</evidence>
<feature type="non-terminal residue" evidence="8">
    <location>
        <position position="1"/>
    </location>
</feature>
<feature type="transmembrane region" description="Helical" evidence="6">
    <location>
        <begin position="156"/>
        <end position="176"/>
    </location>
</feature>
<keyword evidence="9" id="KW-1185">Reference proteome</keyword>
<accession>A0A7V8NV30</accession>
<feature type="transmembrane region" description="Helical" evidence="6">
    <location>
        <begin position="302"/>
        <end position="322"/>
    </location>
</feature>
<dbReference type="Gene3D" id="3.90.550.10">
    <property type="entry name" value="Spore Coat Polysaccharide Biosynthesis Protein SpsA, Chain A"/>
    <property type="match status" value="1"/>
</dbReference>
<feature type="transmembrane region" description="Helical" evidence="6">
    <location>
        <begin position="183"/>
        <end position="205"/>
    </location>
</feature>
<evidence type="ECO:0000256" key="5">
    <source>
        <dbReference type="ARBA" id="ARBA00023136"/>
    </source>
</evidence>
<gene>
    <name evidence="8" type="ORF">HRJ53_24000</name>
</gene>
<feature type="domain" description="Glycosyltransferase 2-like" evidence="7">
    <location>
        <begin position="9"/>
        <end position="185"/>
    </location>
</feature>
<reference evidence="8" key="1">
    <citation type="submission" date="2020-06" db="EMBL/GenBank/DDBJ databases">
        <title>Legume-microbial interactions unlock mineral nutrients during tropical forest succession.</title>
        <authorList>
            <person name="Epihov D.Z."/>
        </authorList>
    </citation>
    <scope>NUCLEOTIDE SEQUENCE [LARGE SCALE GENOMIC DNA]</scope>
    <source>
        <strain evidence="8">Pan2503</strain>
    </source>
</reference>
<feature type="transmembrane region" description="Helical" evidence="6">
    <location>
        <begin position="217"/>
        <end position="236"/>
    </location>
</feature>
<comment type="subcellular location">
    <subcellularLocation>
        <location evidence="1">Golgi apparatus membrane</location>
        <topology evidence="1">Multi-pass membrane protein</topology>
    </subcellularLocation>
</comment>
<dbReference type="SUPFAM" id="SSF53448">
    <property type="entry name" value="Nucleotide-diphospho-sugar transferases"/>
    <property type="match status" value="1"/>
</dbReference>
<evidence type="ECO:0000256" key="4">
    <source>
        <dbReference type="ARBA" id="ARBA00022989"/>
    </source>
</evidence>
<feature type="transmembrane region" description="Helical" evidence="6">
    <location>
        <begin position="276"/>
        <end position="296"/>
    </location>
</feature>
<evidence type="ECO:0000259" key="7">
    <source>
        <dbReference type="Pfam" id="PF13632"/>
    </source>
</evidence>
<dbReference type="InterPro" id="IPR001173">
    <property type="entry name" value="Glyco_trans_2-like"/>
</dbReference>
<keyword evidence="3 6" id="KW-0812">Transmembrane</keyword>
<evidence type="ECO:0000313" key="8">
    <source>
        <dbReference type="EMBL" id="MBA0088059.1"/>
    </source>
</evidence>
<dbReference type="EMBL" id="JACDQQ010002317">
    <property type="protein sequence ID" value="MBA0088059.1"/>
    <property type="molecule type" value="Genomic_DNA"/>
</dbReference>
<keyword evidence="5 6" id="KW-0472">Membrane</keyword>
<dbReference type="Pfam" id="PF13632">
    <property type="entry name" value="Glyco_trans_2_3"/>
    <property type="match status" value="1"/>
</dbReference>
<dbReference type="PANTHER" id="PTHR32044">
    <property type="entry name" value="GLUCOMANNAN 4-BETA-MANNOSYLTRANSFERASE 9"/>
    <property type="match status" value="1"/>
</dbReference>
<keyword evidence="4 6" id="KW-1133">Transmembrane helix</keyword>
<protein>
    <submittedName>
        <fullName evidence="8">Glycosyltransferase</fullName>
    </submittedName>
</protein>
<comment type="caution">
    <text evidence="8">The sequence shown here is derived from an EMBL/GenBank/DDBJ whole genome shotgun (WGS) entry which is preliminary data.</text>
</comment>
<dbReference type="GO" id="GO:0016757">
    <property type="term" value="F:glycosyltransferase activity"/>
    <property type="evidence" value="ECO:0007669"/>
    <property type="project" value="TreeGrafter"/>
</dbReference>
<dbReference type="PANTHER" id="PTHR32044:SF80">
    <property type="entry name" value="XYLOGLUCAN GLYCOSYLTRANSFERASE 2-RELATED"/>
    <property type="match status" value="1"/>
</dbReference>
<organism evidence="8 9">
    <name type="scientific">Candidatus Acidiferrum panamense</name>
    <dbReference type="NCBI Taxonomy" id="2741543"/>
    <lineage>
        <taxon>Bacteria</taxon>
        <taxon>Pseudomonadati</taxon>
        <taxon>Acidobacteriota</taxon>
        <taxon>Terriglobia</taxon>
        <taxon>Candidatus Acidiferrales</taxon>
        <taxon>Candidatus Acidiferrum</taxon>
    </lineage>
</organism>
<dbReference type="InterPro" id="IPR029044">
    <property type="entry name" value="Nucleotide-diphossugar_trans"/>
</dbReference>
<name>A0A7V8NV30_9BACT</name>
<evidence type="ECO:0000256" key="6">
    <source>
        <dbReference type="SAM" id="Phobius"/>
    </source>
</evidence>
<keyword evidence="2" id="KW-0808">Transferase</keyword>
<sequence>LNPDGGEHVGMVQTRWTYLNSDYSLLTNVETILLDGHFVVEHGARSRRGAFFNFNGTAGVWRRKVIDEAGGWQHDTLTEDTDLSYRAQLKGWKFLYLPQIECASELPVDMNGFKSQQARWAKGLMQTAKKILPKVFHANVPAHIKAEAFFHLTSNISYPLMILLSAMLLPVMIVRFQQGWFQMLLIDLPLFLASTCSISSFYLVAQKELRPKTWWRTFLYLPFVMATGIGISVRNAQAVIEALVGKESEFARTPKFRIEGKKDTFAKKSYKNKAGWIPYAEVGLGIYFALTVTYAITNENYGTVPFLLLFVWGYLYTGLMSLGQTYFAHLRFGVNAPRMRPAASGAPGF</sequence>
<evidence type="ECO:0000256" key="2">
    <source>
        <dbReference type="ARBA" id="ARBA00022679"/>
    </source>
</evidence>
<evidence type="ECO:0000256" key="1">
    <source>
        <dbReference type="ARBA" id="ARBA00004653"/>
    </source>
</evidence>
<dbReference type="AlphaFoldDB" id="A0A7V8NV30"/>
<evidence type="ECO:0000313" key="9">
    <source>
        <dbReference type="Proteomes" id="UP000567293"/>
    </source>
</evidence>
<proteinExistence type="predicted"/>
<dbReference type="Proteomes" id="UP000567293">
    <property type="component" value="Unassembled WGS sequence"/>
</dbReference>